<reference evidence="1" key="1">
    <citation type="submission" date="2023-07" db="EMBL/GenBank/DDBJ databases">
        <authorList>
            <consortium name="CYATHOMIX"/>
        </authorList>
    </citation>
    <scope>NUCLEOTIDE SEQUENCE</scope>
    <source>
        <strain evidence="1">N/A</strain>
    </source>
</reference>
<proteinExistence type="predicted"/>
<gene>
    <name evidence="1" type="ORF">CYNAS_LOCUS3775</name>
</gene>
<name>A0AA36DQA2_CYLNA</name>
<evidence type="ECO:0000313" key="2">
    <source>
        <dbReference type="Proteomes" id="UP001176961"/>
    </source>
</evidence>
<evidence type="ECO:0000313" key="1">
    <source>
        <dbReference type="EMBL" id="CAJ0591792.1"/>
    </source>
</evidence>
<organism evidence="1 2">
    <name type="scientific">Cylicocyclus nassatus</name>
    <name type="common">Nematode worm</name>
    <dbReference type="NCBI Taxonomy" id="53992"/>
    <lineage>
        <taxon>Eukaryota</taxon>
        <taxon>Metazoa</taxon>
        <taxon>Ecdysozoa</taxon>
        <taxon>Nematoda</taxon>
        <taxon>Chromadorea</taxon>
        <taxon>Rhabditida</taxon>
        <taxon>Rhabditina</taxon>
        <taxon>Rhabditomorpha</taxon>
        <taxon>Strongyloidea</taxon>
        <taxon>Strongylidae</taxon>
        <taxon>Cylicocyclus</taxon>
    </lineage>
</organism>
<dbReference type="Proteomes" id="UP001176961">
    <property type="component" value="Unassembled WGS sequence"/>
</dbReference>
<dbReference type="AlphaFoldDB" id="A0AA36DQA2"/>
<sequence>MNTLLFLFLCATIFTICNCRRVKRNTQQPALKEGGEKKYSKTCYSIHFPANDTYDVVLYRTMLGNEANQVVAGSVTKLIDVLEKKKCGDDVKGNYYVEGNFNDVNATFTITECNKVGSNLTEARCQPVSNVPEQNKP</sequence>
<keyword evidence="2" id="KW-1185">Reference proteome</keyword>
<dbReference type="EMBL" id="CATQJL010000001">
    <property type="protein sequence ID" value="CAJ0591792.1"/>
    <property type="molecule type" value="Genomic_DNA"/>
</dbReference>
<comment type="caution">
    <text evidence="1">The sequence shown here is derived from an EMBL/GenBank/DDBJ whole genome shotgun (WGS) entry which is preliminary data.</text>
</comment>
<protein>
    <submittedName>
        <fullName evidence="1">Uncharacterized protein</fullName>
    </submittedName>
</protein>
<accession>A0AA36DQA2</accession>